<dbReference type="GO" id="GO:0046688">
    <property type="term" value="P:response to copper ion"/>
    <property type="evidence" value="ECO:0007669"/>
    <property type="project" value="InterPro"/>
</dbReference>
<evidence type="ECO:0000256" key="2">
    <source>
        <dbReference type="ARBA" id="ARBA00022723"/>
    </source>
</evidence>
<dbReference type="InterPro" id="IPR014756">
    <property type="entry name" value="Ig_E-set"/>
</dbReference>
<dbReference type="InterPro" id="IPR007348">
    <property type="entry name" value="CopC_dom"/>
</dbReference>
<keyword evidence="6" id="KW-0812">Transmembrane</keyword>
<dbReference type="PANTHER" id="PTHR34820">
    <property type="entry name" value="INNER MEMBRANE PROTEIN YEBZ"/>
    <property type="match status" value="1"/>
</dbReference>
<evidence type="ECO:0000313" key="9">
    <source>
        <dbReference type="Proteomes" id="UP000610846"/>
    </source>
</evidence>
<evidence type="ECO:0000256" key="3">
    <source>
        <dbReference type="ARBA" id="ARBA00022729"/>
    </source>
</evidence>
<comment type="caution">
    <text evidence="8">The sequence shown here is derived from an EMBL/GenBank/DDBJ whole genome shotgun (WGS) entry which is preliminary data.</text>
</comment>
<dbReference type="EMBL" id="JACYHB010000008">
    <property type="protein sequence ID" value="MBD8079609.1"/>
    <property type="molecule type" value="Genomic_DNA"/>
</dbReference>
<proteinExistence type="predicted"/>
<dbReference type="RefSeq" id="WP_191829189.1">
    <property type="nucleotide sequence ID" value="NZ_JACYHB010000008.1"/>
</dbReference>
<feature type="region of interest" description="Disordered" evidence="5">
    <location>
        <begin position="145"/>
        <end position="212"/>
    </location>
</feature>
<dbReference type="SUPFAM" id="SSF81296">
    <property type="entry name" value="E set domains"/>
    <property type="match status" value="1"/>
</dbReference>
<sequence>MNPSTLIPARIRALAATPRPARRPVLPAAVVVLLSLVGALALTAFLATLGALPAQAHDQIVSTDPADGAELDAPPAAITLTFSTEPLDVQPQVVMTDAAGDVVLDGTPTIDGADATLPIEDGTLTGGAYSVAWRVVSSDGHPIEGTFGFTLADQPESAPAEDPTTEDQESEGTETGAESAQESDDAASGTADDATPSQSASAGPADEDSDGSATTTIALVTGAVLILAVAVVGVIAWRRRGAGGSDGSDGSDEAHRGPDTPA</sequence>
<dbReference type="GO" id="GO:0005507">
    <property type="term" value="F:copper ion binding"/>
    <property type="evidence" value="ECO:0007669"/>
    <property type="project" value="InterPro"/>
</dbReference>
<dbReference type="GO" id="GO:0042597">
    <property type="term" value="C:periplasmic space"/>
    <property type="evidence" value="ECO:0007669"/>
    <property type="project" value="InterPro"/>
</dbReference>
<accession>A0A927PE12</accession>
<evidence type="ECO:0000256" key="6">
    <source>
        <dbReference type="SAM" id="Phobius"/>
    </source>
</evidence>
<keyword evidence="4" id="KW-0186">Copper</keyword>
<feature type="transmembrane region" description="Helical" evidence="6">
    <location>
        <begin position="217"/>
        <end position="237"/>
    </location>
</feature>
<evidence type="ECO:0000313" key="8">
    <source>
        <dbReference type="EMBL" id="MBD8079609.1"/>
    </source>
</evidence>
<evidence type="ECO:0000256" key="5">
    <source>
        <dbReference type="SAM" id="MobiDB-lite"/>
    </source>
</evidence>
<dbReference type="GO" id="GO:0005886">
    <property type="term" value="C:plasma membrane"/>
    <property type="evidence" value="ECO:0007669"/>
    <property type="project" value="TreeGrafter"/>
</dbReference>
<evidence type="ECO:0000256" key="1">
    <source>
        <dbReference type="ARBA" id="ARBA00004196"/>
    </source>
</evidence>
<dbReference type="InterPro" id="IPR014755">
    <property type="entry name" value="Cu-Rt/internalin_Ig-like"/>
</dbReference>
<dbReference type="Pfam" id="PF04234">
    <property type="entry name" value="CopC"/>
    <property type="match status" value="1"/>
</dbReference>
<evidence type="ECO:0000259" key="7">
    <source>
        <dbReference type="Pfam" id="PF04234"/>
    </source>
</evidence>
<dbReference type="Gene3D" id="2.60.40.1220">
    <property type="match status" value="1"/>
</dbReference>
<protein>
    <submittedName>
        <fullName evidence="8">Copper resistance protein CopC</fullName>
    </submittedName>
</protein>
<keyword evidence="6" id="KW-0472">Membrane</keyword>
<dbReference type="InterPro" id="IPR032694">
    <property type="entry name" value="CopC/D"/>
</dbReference>
<feature type="compositionally biased region" description="Low complexity" evidence="5">
    <location>
        <begin position="186"/>
        <end position="195"/>
    </location>
</feature>
<feature type="compositionally biased region" description="Basic and acidic residues" evidence="5">
    <location>
        <begin position="252"/>
        <end position="262"/>
    </location>
</feature>
<reference evidence="8" key="1">
    <citation type="journal article" date="2018" name="Curr. Microbiol.">
        <title>Cellulosimicrobium arenosum sp. nov., Isolated from Marine Sediment Sand.</title>
        <authorList>
            <person name="Oh M."/>
            <person name="Kim J.H."/>
            <person name="Yoon J.H."/>
            <person name="Schumann P."/>
            <person name="Kim W."/>
        </authorList>
    </citation>
    <scope>NUCLEOTIDE SEQUENCE</scope>
    <source>
        <strain evidence="8">KCTC 49039</strain>
    </source>
</reference>
<name>A0A927PE12_9MICO</name>
<reference evidence="8" key="2">
    <citation type="submission" date="2020-09" db="EMBL/GenBank/DDBJ databases">
        <authorList>
            <person name="Yu Y."/>
        </authorList>
    </citation>
    <scope>NUCLEOTIDE SEQUENCE</scope>
    <source>
        <strain evidence="8">KCTC 49039</strain>
    </source>
</reference>
<feature type="domain" description="CopC" evidence="7">
    <location>
        <begin position="57"/>
        <end position="151"/>
    </location>
</feature>
<feature type="compositionally biased region" description="Acidic residues" evidence="5">
    <location>
        <begin position="163"/>
        <end position="172"/>
    </location>
</feature>
<keyword evidence="3" id="KW-0732">Signal</keyword>
<keyword evidence="2" id="KW-0479">Metal-binding</keyword>
<organism evidence="8 9">
    <name type="scientific">Cellulosimicrobium arenosum</name>
    <dbReference type="NCBI Taxonomy" id="2708133"/>
    <lineage>
        <taxon>Bacteria</taxon>
        <taxon>Bacillati</taxon>
        <taxon>Actinomycetota</taxon>
        <taxon>Actinomycetes</taxon>
        <taxon>Micrococcales</taxon>
        <taxon>Promicromonosporaceae</taxon>
        <taxon>Cellulosimicrobium</taxon>
    </lineage>
</organism>
<comment type="subcellular location">
    <subcellularLocation>
        <location evidence="1">Cell envelope</location>
    </subcellularLocation>
</comment>
<keyword evidence="9" id="KW-1185">Reference proteome</keyword>
<dbReference type="GO" id="GO:0006825">
    <property type="term" value="P:copper ion transport"/>
    <property type="evidence" value="ECO:0007669"/>
    <property type="project" value="InterPro"/>
</dbReference>
<dbReference type="PANTHER" id="PTHR34820:SF4">
    <property type="entry name" value="INNER MEMBRANE PROTEIN YEBZ"/>
    <property type="match status" value="1"/>
</dbReference>
<dbReference type="AlphaFoldDB" id="A0A927PE12"/>
<gene>
    <name evidence="8" type="ORF">IF651_11130</name>
</gene>
<dbReference type="Proteomes" id="UP000610846">
    <property type="component" value="Unassembled WGS sequence"/>
</dbReference>
<keyword evidence="6" id="KW-1133">Transmembrane helix</keyword>
<dbReference type="GO" id="GO:0030313">
    <property type="term" value="C:cell envelope"/>
    <property type="evidence" value="ECO:0007669"/>
    <property type="project" value="UniProtKB-SubCell"/>
</dbReference>
<evidence type="ECO:0000256" key="4">
    <source>
        <dbReference type="ARBA" id="ARBA00023008"/>
    </source>
</evidence>
<feature type="region of interest" description="Disordered" evidence="5">
    <location>
        <begin position="240"/>
        <end position="262"/>
    </location>
</feature>